<sequence>MGGDWDEADERVGSRAKGGFRQAQSTCPDHSTEPLKLNSKVAASMPLTAAIFQNWNFDQVPTDTNLRGGGCVQSLPCDVHSNDTHLPATMIEIAEKGHVQQVSVLQPSQEAGQDEDEDENKALSELPAWTGWAELENDPDIFTIILEEWGVPNVQVNEVTAIEQLIFEANASDILGLIFLARYVPPEEADTGRPTSAARPAEPWFANQISKYSCGTVALMNILMNSTSDHADKDLSEILSAFKNSTLSLSAKQRGVALDTNPQFRNIHNSFSTQLDRMIVDVLLKEDAQKHKARMQAQAKRDKQAAQQTNGNSTSTKRKRGKTTFTQRRKRKSISDADEEDEAGFHFVAYLSHQGVVWKMDGMQSRPTCLGYPTPEQTWLNAAATDLIPRMQEAFNSGQNCSLMSLTRTSDRGTSTEQQTQARKLESERRHEDWAPFIEHMLRLHAERGDLQEMLDL</sequence>
<dbReference type="GO" id="GO:0005737">
    <property type="term" value="C:cytoplasm"/>
    <property type="evidence" value="ECO:0007669"/>
    <property type="project" value="TreeGrafter"/>
</dbReference>
<protein>
    <recommendedName>
        <fullName evidence="2 7">ubiquitinyl hydrolase 1</fullName>
        <ecNumber evidence="2 7">3.4.19.12</ecNumber>
    </recommendedName>
</protein>
<keyword evidence="6 7" id="KW-0788">Thiol protease</keyword>
<keyword evidence="3 7" id="KW-0645">Protease</keyword>
<dbReference type="EC" id="3.4.19.12" evidence="2 7"/>
<evidence type="ECO:0000256" key="2">
    <source>
        <dbReference type="ARBA" id="ARBA00012759"/>
    </source>
</evidence>
<dbReference type="InterPro" id="IPR038765">
    <property type="entry name" value="Papain-like_cys_pep_sf"/>
</dbReference>
<evidence type="ECO:0000259" key="9">
    <source>
        <dbReference type="PROSITE" id="PS52048"/>
    </source>
</evidence>
<evidence type="ECO:0000313" key="10">
    <source>
        <dbReference type="EMBL" id="KAK5086830.1"/>
    </source>
</evidence>
<dbReference type="InterPro" id="IPR001578">
    <property type="entry name" value="Peptidase_C12_UCH"/>
</dbReference>
<comment type="caution">
    <text evidence="10">The sequence shown here is derived from an EMBL/GenBank/DDBJ whole genome shotgun (WGS) entry which is preliminary data.</text>
</comment>
<proteinExistence type="inferred from homology"/>
<feature type="domain" description="UCH catalytic" evidence="9">
    <location>
        <begin position="131"/>
        <end position="408"/>
    </location>
</feature>
<evidence type="ECO:0000256" key="6">
    <source>
        <dbReference type="ARBA" id="ARBA00022807"/>
    </source>
</evidence>
<dbReference type="EMBL" id="JAVRRJ010000003">
    <property type="protein sequence ID" value="KAK5086830.1"/>
    <property type="molecule type" value="Genomic_DNA"/>
</dbReference>
<evidence type="ECO:0000256" key="4">
    <source>
        <dbReference type="ARBA" id="ARBA00022786"/>
    </source>
</evidence>
<feature type="active site" description="Proton donor" evidence="7">
    <location>
        <position position="346"/>
    </location>
</feature>
<feature type="site" description="Important for enzyme activity" evidence="7">
    <location>
        <position position="361"/>
    </location>
</feature>
<evidence type="ECO:0000256" key="7">
    <source>
        <dbReference type="PROSITE-ProRule" id="PRU01393"/>
    </source>
</evidence>
<dbReference type="InterPro" id="IPR036959">
    <property type="entry name" value="Peptidase_C12_UCH_sf"/>
</dbReference>
<dbReference type="GO" id="GO:0006511">
    <property type="term" value="P:ubiquitin-dependent protein catabolic process"/>
    <property type="evidence" value="ECO:0007669"/>
    <property type="project" value="UniProtKB-UniRule"/>
</dbReference>
<dbReference type="AlphaFoldDB" id="A0AAN7Y7E3"/>
<feature type="active site" description="Nucleophile" evidence="7">
    <location>
        <position position="214"/>
    </location>
</feature>
<dbReference type="Gene3D" id="3.40.532.10">
    <property type="entry name" value="Peptidase C12, ubiquitin carboxyl-terminal hydrolase"/>
    <property type="match status" value="1"/>
</dbReference>
<dbReference type="Proteomes" id="UP001309876">
    <property type="component" value="Unassembled WGS sequence"/>
</dbReference>
<gene>
    <name evidence="10" type="ORF">LTR05_003998</name>
</gene>
<accession>A0AAN7Y7E3</accession>
<feature type="region of interest" description="Disordered" evidence="8">
    <location>
        <begin position="1"/>
        <end position="34"/>
    </location>
</feature>
<name>A0AAN7Y7E3_9EURO</name>
<dbReference type="Pfam" id="PF01088">
    <property type="entry name" value="Peptidase_C12"/>
    <property type="match status" value="1"/>
</dbReference>
<dbReference type="PANTHER" id="PTHR10589:SF29">
    <property type="entry name" value="UBIQUITIN CARBOXYL-TERMINAL HYDROLASE"/>
    <property type="match status" value="1"/>
</dbReference>
<evidence type="ECO:0000256" key="5">
    <source>
        <dbReference type="ARBA" id="ARBA00022801"/>
    </source>
</evidence>
<feature type="site" description="Transition state stabilizer" evidence="7">
    <location>
        <position position="208"/>
    </location>
</feature>
<dbReference type="GO" id="GO:0004843">
    <property type="term" value="F:cysteine-type deubiquitinase activity"/>
    <property type="evidence" value="ECO:0007669"/>
    <property type="project" value="UniProtKB-UniRule"/>
</dbReference>
<feature type="region of interest" description="Disordered" evidence="8">
    <location>
        <begin position="291"/>
        <end position="338"/>
    </location>
</feature>
<keyword evidence="11" id="KW-1185">Reference proteome</keyword>
<reference evidence="10 11" key="1">
    <citation type="submission" date="2023-08" db="EMBL/GenBank/DDBJ databases">
        <title>Black Yeasts Isolated from many extreme environments.</title>
        <authorList>
            <person name="Coleine C."/>
            <person name="Stajich J.E."/>
            <person name="Selbmann L."/>
        </authorList>
    </citation>
    <scope>NUCLEOTIDE SEQUENCE [LARGE SCALE GENOMIC DNA]</scope>
    <source>
        <strain evidence="10 11">CCFEE 5910</strain>
    </source>
</reference>
<comment type="catalytic activity">
    <reaction evidence="1 7">
        <text>Thiol-dependent hydrolysis of ester, thioester, amide, peptide and isopeptide bonds formed by the C-terminal Gly of ubiquitin (a 76-residue protein attached to proteins as an intracellular targeting signal).</text>
        <dbReference type="EC" id="3.4.19.12"/>
    </reaction>
</comment>
<dbReference type="SUPFAM" id="SSF54001">
    <property type="entry name" value="Cysteine proteinases"/>
    <property type="match status" value="1"/>
</dbReference>
<dbReference type="PANTHER" id="PTHR10589">
    <property type="entry name" value="UBIQUITIN CARBOXYL-TERMINAL HYDROLASE"/>
    <property type="match status" value="1"/>
</dbReference>
<dbReference type="PROSITE" id="PS52048">
    <property type="entry name" value="UCH_DOMAIN"/>
    <property type="match status" value="1"/>
</dbReference>
<evidence type="ECO:0000256" key="3">
    <source>
        <dbReference type="ARBA" id="ARBA00022670"/>
    </source>
</evidence>
<dbReference type="GO" id="GO:0016579">
    <property type="term" value="P:protein deubiquitination"/>
    <property type="evidence" value="ECO:0007669"/>
    <property type="project" value="TreeGrafter"/>
</dbReference>
<feature type="compositionally biased region" description="Polar residues" evidence="8">
    <location>
        <begin position="408"/>
        <end position="422"/>
    </location>
</feature>
<feature type="region of interest" description="Disordered" evidence="8">
    <location>
        <begin position="408"/>
        <end position="430"/>
    </location>
</feature>
<organism evidence="10 11">
    <name type="scientific">Lithohypha guttulata</name>
    <dbReference type="NCBI Taxonomy" id="1690604"/>
    <lineage>
        <taxon>Eukaryota</taxon>
        <taxon>Fungi</taxon>
        <taxon>Dikarya</taxon>
        <taxon>Ascomycota</taxon>
        <taxon>Pezizomycotina</taxon>
        <taxon>Eurotiomycetes</taxon>
        <taxon>Chaetothyriomycetidae</taxon>
        <taxon>Chaetothyriales</taxon>
        <taxon>Trichomeriaceae</taxon>
        <taxon>Lithohypha</taxon>
    </lineage>
</organism>
<feature type="compositionally biased region" description="Basic residues" evidence="8">
    <location>
        <begin position="316"/>
        <end position="332"/>
    </location>
</feature>
<evidence type="ECO:0000256" key="8">
    <source>
        <dbReference type="SAM" id="MobiDB-lite"/>
    </source>
</evidence>
<evidence type="ECO:0000256" key="1">
    <source>
        <dbReference type="ARBA" id="ARBA00000707"/>
    </source>
</evidence>
<keyword evidence="5 7" id="KW-0378">Hydrolase</keyword>
<evidence type="ECO:0000313" key="11">
    <source>
        <dbReference type="Proteomes" id="UP001309876"/>
    </source>
</evidence>
<comment type="similarity">
    <text evidence="7">Belongs to the peptidase C12 family.</text>
</comment>
<keyword evidence="4 7" id="KW-0833">Ubl conjugation pathway</keyword>